<accession>A0A951PPM6</accession>
<dbReference type="AlphaFoldDB" id="A0A951PPM6"/>
<reference evidence="1" key="2">
    <citation type="journal article" date="2022" name="Microbiol. Resour. Announc.">
        <title>Metagenome Sequencing to Explore Phylogenomics of Terrestrial Cyanobacteria.</title>
        <authorList>
            <person name="Ward R.D."/>
            <person name="Stajich J.E."/>
            <person name="Johansen J.R."/>
            <person name="Huntemann M."/>
            <person name="Clum A."/>
            <person name="Foster B."/>
            <person name="Foster B."/>
            <person name="Roux S."/>
            <person name="Palaniappan K."/>
            <person name="Varghese N."/>
            <person name="Mukherjee S."/>
            <person name="Reddy T.B.K."/>
            <person name="Daum C."/>
            <person name="Copeland A."/>
            <person name="Chen I.A."/>
            <person name="Ivanova N.N."/>
            <person name="Kyrpides N.C."/>
            <person name="Shapiro N."/>
            <person name="Eloe-Fadrosh E.A."/>
            <person name="Pietrasiak N."/>
        </authorList>
    </citation>
    <scope>NUCLEOTIDE SEQUENCE</scope>
    <source>
        <strain evidence="1">CPER-KK1</strain>
    </source>
</reference>
<organism evidence="1 2">
    <name type="scientific">Symplocastrum torsivum CPER-KK1</name>
    <dbReference type="NCBI Taxonomy" id="450513"/>
    <lineage>
        <taxon>Bacteria</taxon>
        <taxon>Bacillati</taxon>
        <taxon>Cyanobacteriota</taxon>
        <taxon>Cyanophyceae</taxon>
        <taxon>Oscillatoriophycideae</taxon>
        <taxon>Oscillatoriales</taxon>
        <taxon>Microcoleaceae</taxon>
        <taxon>Symplocastrum</taxon>
    </lineage>
</organism>
<comment type="caution">
    <text evidence="1">The sequence shown here is derived from an EMBL/GenBank/DDBJ whole genome shotgun (WGS) entry which is preliminary data.</text>
</comment>
<proteinExistence type="predicted"/>
<dbReference type="Proteomes" id="UP000753908">
    <property type="component" value="Unassembled WGS sequence"/>
</dbReference>
<dbReference type="EMBL" id="JAHHIF010000039">
    <property type="protein sequence ID" value="MBW4547338.1"/>
    <property type="molecule type" value="Genomic_DNA"/>
</dbReference>
<protein>
    <submittedName>
        <fullName evidence="1">Uncharacterized protein</fullName>
    </submittedName>
</protein>
<sequence>MGEGVSEAELEEQLDIIAVAPSSQAIDKITLINDSLRDSCVAEVP</sequence>
<gene>
    <name evidence="1" type="ORF">KME25_23295</name>
</gene>
<reference evidence="1" key="1">
    <citation type="submission" date="2021-05" db="EMBL/GenBank/DDBJ databases">
        <authorList>
            <person name="Pietrasiak N."/>
            <person name="Ward R."/>
            <person name="Stajich J.E."/>
            <person name="Kurbessoian T."/>
        </authorList>
    </citation>
    <scope>NUCLEOTIDE SEQUENCE</scope>
    <source>
        <strain evidence="1">CPER-KK1</strain>
    </source>
</reference>
<evidence type="ECO:0000313" key="1">
    <source>
        <dbReference type="EMBL" id="MBW4547338.1"/>
    </source>
</evidence>
<name>A0A951PPM6_9CYAN</name>
<evidence type="ECO:0000313" key="2">
    <source>
        <dbReference type="Proteomes" id="UP000753908"/>
    </source>
</evidence>